<protein>
    <submittedName>
        <fullName evidence="12">Uncharacterized protein</fullName>
    </submittedName>
</protein>
<dbReference type="GO" id="GO:0016887">
    <property type="term" value="F:ATP hydrolysis activity"/>
    <property type="evidence" value="ECO:0007669"/>
    <property type="project" value="InterPro"/>
</dbReference>
<gene>
    <name evidence="12" type="ORF">GPM918_LOCUS38978</name>
    <name evidence="13" type="ORF">SRO942_LOCUS39831</name>
</gene>
<dbReference type="Pfam" id="PF00005">
    <property type="entry name" value="ABC_tran"/>
    <property type="match status" value="1"/>
</dbReference>
<evidence type="ECO:0000256" key="6">
    <source>
        <dbReference type="ARBA" id="ARBA00022840"/>
    </source>
</evidence>
<dbReference type="GO" id="GO:0005524">
    <property type="term" value="F:ATP binding"/>
    <property type="evidence" value="ECO:0007669"/>
    <property type="project" value="UniProtKB-KW"/>
</dbReference>
<evidence type="ECO:0000313" key="12">
    <source>
        <dbReference type="EMBL" id="CAF1547208.1"/>
    </source>
</evidence>
<keyword evidence="4 9" id="KW-0812">Transmembrane</keyword>
<dbReference type="Proteomes" id="UP000663829">
    <property type="component" value="Unassembled WGS sequence"/>
</dbReference>
<comment type="caution">
    <text evidence="12">The sequence shown here is derived from an EMBL/GenBank/DDBJ whole genome shotgun (WGS) entry which is preliminary data.</text>
</comment>
<feature type="domain" description="ABC transmembrane type-1" evidence="11">
    <location>
        <begin position="127"/>
        <end position="391"/>
    </location>
</feature>
<feature type="domain" description="ABC transporter" evidence="10">
    <location>
        <begin position="446"/>
        <end position="670"/>
    </location>
</feature>
<dbReference type="InterPro" id="IPR003439">
    <property type="entry name" value="ABC_transporter-like_ATP-bd"/>
</dbReference>
<evidence type="ECO:0000256" key="1">
    <source>
        <dbReference type="ARBA" id="ARBA00004141"/>
    </source>
</evidence>
<name>A0A815WQH3_9BILA</name>
<feature type="transmembrane region" description="Helical" evidence="9">
    <location>
        <begin position="268"/>
        <end position="284"/>
    </location>
</feature>
<sequence>MTSKRRSTKDVNSTYNDNNNSNNTIFTVNDTAIKVTSSHRKPCGLDWAQSTWKRWIYVAFWWWLNPILNIGYKRSLTDDDLFDLSPNDECRLLLKRFETKWEKWENEHGGYANTWKIVSLTFSKEFLITGLMFLPSVAIRIAQPLLLKEIVLNISNPNAPTYVGYLYAVGLGLAVMLQSFIHQQLGFRTTRIGTQIRIAITSTIYKRVLNLRENAFMKTTTGQIVNLIANDASKFEELGLYIHYLWEAPLEACIVFGLIWINIGIPTLFGYAALLLLMPVQVLFSKKFQTYRKNTVKWTDERVKAINEVIVGCQIVKMYNWQKSLEDSVYDIRSNEFKSIRKASHIRAINLAIYFSSLTLILLATFGGSWLMGQTLTPVNIFTVFAFFSVIRIQVTLYLLLAVEKLSESLIASKRIDEFMSISRQTNENKKQSFINNNSNGISGSIFMDKASFSWNTDQLISLVDIDLDVKPGSLVGIIGPIGSCKSSLLAAIVNEMSLVKGTSQIYGSFAYVSQTSWIFAGSVRENILFGQLLNEQKYKRVLQACCLINDLNSLRAGDLTVIGEKGVNLSGGQKARVSLARALYAEADIYLFDDPLAAVDSAVATIIFEQCFSHRGLLNGKTRLLVTHQIQFLHETNHCVLLDNGKIKRQGHFNEILTVIPEMKELYDQQQEHMNDEIAKHKDNIGAEGSFIGLSKTFDKNSIIEDEISVKGSITSDVWLKLFTSGYGWSGLVLLIFLMLLGEATYDADNRWLSLWSSKSQDQQRENYNI</sequence>
<evidence type="ECO:0000256" key="5">
    <source>
        <dbReference type="ARBA" id="ARBA00022741"/>
    </source>
</evidence>
<dbReference type="SUPFAM" id="SSF52540">
    <property type="entry name" value="P-loop containing nucleoside triphosphate hydrolases"/>
    <property type="match status" value="1"/>
</dbReference>
<dbReference type="FunFam" id="3.40.50.300:FF:000997">
    <property type="entry name" value="Multidrug resistance-associated protein 1"/>
    <property type="match status" value="1"/>
</dbReference>
<dbReference type="InterPro" id="IPR003593">
    <property type="entry name" value="AAA+_ATPase"/>
</dbReference>
<proteinExistence type="inferred from homology"/>
<keyword evidence="6" id="KW-0067">ATP-binding</keyword>
<dbReference type="AlphaFoldDB" id="A0A815WQH3"/>
<dbReference type="InterPro" id="IPR027417">
    <property type="entry name" value="P-loop_NTPase"/>
</dbReference>
<feature type="transmembrane region" description="Helical" evidence="9">
    <location>
        <begin position="379"/>
        <end position="401"/>
    </location>
</feature>
<dbReference type="SUPFAM" id="SSF90123">
    <property type="entry name" value="ABC transporter transmembrane region"/>
    <property type="match status" value="1"/>
</dbReference>
<keyword evidence="8 9" id="KW-0472">Membrane</keyword>
<comment type="similarity">
    <text evidence="2">Belongs to the ABC transporter superfamily. ABCC family. Conjugate transporter (TC 3.A.1.208) subfamily.</text>
</comment>
<keyword evidence="7 9" id="KW-1133">Transmembrane helix</keyword>
<dbReference type="InterPro" id="IPR011527">
    <property type="entry name" value="ABC1_TM_dom"/>
</dbReference>
<evidence type="ECO:0000256" key="7">
    <source>
        <dbReference type="ARBA" id="ARBA00022989"/>
    </source>
</evidence>
<dbReference type="EMBL" id="CAJOBC010092273">
    <property type="protein sequence ID" value="CAF4407989.1"/>
    <property type="molecule type" value="Genomic_DNA"/>
</dbReference>
<dbReference type="PANTHER" id="PTHR24223">
    <property type="entry name" value="ATP-BINDING CASSETTE SUB-FAMILY C"/>
    <property type="match status" value="1"/>
</dbReference>
<dbReference type="InterPro" id="IPR017871">
    <property type="entry name" value="ABC_transporter-like_CS"/>
</dbReference>
<feature type="transmembrane region" description="Helical" evidence="9">
    <location>
        <begin position="719"/>
        <end position="742"/>
    </location>
</feature>
<feature type="transmembrane region" description="Helical" evidence="9">
    <location>
        <begin position="162"/>
        <end position="181"/>
    </location>
</feature>
<dbReference type="InterPro" id="IPR036640">
    <property type="entry name" value="ABC1_TM_sf"/>
</dbReference>
<dbReference type="Gene3D" id="3.40.50.300">
    <property type="entry name" value="P-loop containing nucleotide triphosphate hydrolases"/>
    <property type="match status" value="1"/>
</dbReference>
<evidence type="ECO:0000256" key="4">
    <source>
        <dbReference type="ARBA" id="ARBA00022692"/>
    </source>
</evidence>
<feature type="transmembrane region" description="Helical" evidence="9">
    <location>
        <begin position="351"/>
        <end position="373"/>
    </location>
</feature>
<evidence type="ECO:0000313" key="14">
    <source>
        <dbReference type="Proteomes" id="UP000663829"/>
    </source>
</evidence>
<evidence type="ECO:0000259" key="11">
    <source>
        <dbReference type="PROSITE" id="PS50929"/>
    </source>
</evidence>
<feature type="transmembrane region" description="Helical" evidence="9">
    <location>
        <begin position="126"/>
        <end position="142"/>
    </location>
</feature>
<dbReference type="OrthoDB" id="6500128at2759"/>
<organism evidence="12 14">
    <name type="scientific">Didymodactylos carnosus</name>
    <dbReference type="NCBI Taxonomy" id="1234261"/>
    <lineage>
        <taxon>Eukaryota</taxon>
        <taxon>Metazoa</taxon>
        <taxon>Spiralia</taxon>
        <taxon>Gnathifera</taxon>
        <taxon>Rotifera</taxon>
        <taxon>Eurotatoria</taxon>
        <taxon>Bdelloidea</taxon>
        <taxon>Philodinida</taxon>
        <taxon>Philodinidae</taxon>
        <taxon>Didymodactylos</taxon>
    </lineage>
</organism>
<dbReference type="GO" id="GO:0016020">
    <property type="term" value="C:membrane"/>
    <property type="evidence" value="ECO:0007669"/>
    <property type="project" value="UniProtKB-SubCell"/>
</dbReference>
<keyword evidence="3" id="KW-0813">Transport</keyword>
<dbReference type="EMBL" id="CAJNOQ010026612">
    <property type="protein sequence ID" value="CAF1547208.1"/>
    <property type="molecule type" value="Genomic_DNA"/>
</dbReference>
<evidence type="ECO:0000256" key="2">
    <source>
        <dbReference type="ARBA" id="ARBA00009726"/>
    </source>
</evidence>
<evidence type="ECO:0000259" key="10">
    <source>
        <dbReference type="PROSITE" id="PS50893"/>
    </source>
</evidence>
<dbReference type="PROSITE" id="PS00211">
    <property type="entry name" value="ABC_TRANSPORTER_1"/>
    <property type="match status" value="1"/>
</dbReference>
<evidence type="ECO:0000256" key="3">
    <source>
        <dbReference type="ARBA" id="ARBA00022448"/>
    </source>
</evidence>
<keyword evidence="5" id="KW-0547">Nucleotide-binding</keyword>
<evidence type="ECO:0000256" key="9">
    <source>
        <dbReference type="SAM" id="Phobius"/>
    </source>
</evidence>
<feature type="non-terminal residue" evidence="12">
    <location>
        <position position="771"/>
    </location>
</feature>
<dbReference type="PANTHER" id="PTHR24223:SF456">
    <property type="entry name" value="MULTIDRUG RESISTANCE-ASSOCIATED PROTEIN LETHAL(2)03659"/>
    <property type="match status" value="1"/>
</dbReference>
<evidence type="ECO:0000256" key="8">
    <source>
        <dbReference type="ARBA" id="ARBA00023136"/>
    </source>
</evidence>
<dbReference type="GO" id="GO:0140359">
    <property type="term" value="F:ABC-type transporter activity"/>
    <property type="evidence" value="ECO:0007669"/>
    <property type="project" value="InterPro"/>
</dbReference>
<comment type="subcellular location">
    <subcellularLocation>
        <location evidence="1">Membrane</location>
        <topology evidence="1">Multi-pass membrane protein</topology>
    </subcellularLocation>
</comment>
<dbReference type="Proteomes" id="UP000681722">
    <property type="component" value="Unassembled WGS sequence"/>
</dbReference>
<dbReference type="CDD" id="cd03250">
    <property type="entry name" value="ABCC_MRP_domain1"/>
    <property type="match status" value="1"/>
</dbReference>
<dbReference type="PROSITE" id="PS50893">
    <property type="entry name" value="ABC_TRANSPORTER_2"/>
    <property type="match status" value="1"/>
</dbReference>
<reference evidence="12" key="1">
    <citation type="submission" date="2021-02" db="EMBL/GenBank/DDBJ databases">
        <authorList>
            <person name="Nowell W R."/>
        </authorList>
    </citation>
    <scope>NUCLEOTIDE SEQUENCE</scope>
</reference>
<accession>A0A815WQH3</accession>
<keyword evidence="14" id="KW-1185">Reference proteome</keyword>
<dbReference type="SMART" id="SM00382">
    <property type="entry name" value="AAA"/>
    <property type="match status" value="1"/>
</dbReference>
<dbReference type="InterPro" id="IPR050173">
    <property type="entry name" value="ABC_transporter_C-like"/>
</dbReference>
<dbReference type="Pfam" id="PF00664">
    <property type="entry name" value="ABC_membrane"/>
    <property type="match status" value="1"/>
</dbReference>
<feature type="transmembrane region" description="Helical" evidence="9">
    <location>
        <begin position="244"/>
        <end position="262"/>
    </location>
</feature>
<dbReference type="Gene3D" id="1.20.1560.10">
    <property type="entry name" value="ABC transporter type 1, transmembrane domain"/>
    <property type="match status" value="1"/>
</dbReference>
<dbReference type="PROSITE" id="PS50929">
    <property type="entry name" value="ABC_TM1F"/>
    <property type="match status" value="1"/>
</dbReference>
<dbReference type="FunFam" id="1.20.1560.10:FF:000006">
    <property type="entry name" value="ATP-binding cassette, sub-family C (CFTR/MRP), member 9"/>
    <property type="match status" value="1"/>
</dbReference>
<evidence type="ECO:0000313" key="13">
    <source>
        <dbReference type="EMBL" id="CAF4407989.1"/>
    </source>
</evidence>